<organism evidence="2 3">
    <name type="scientific">Vibrio tapetis subsp. tapetis</name>
    <dbReference type="NCBI Taxonomy" id="1671868"/>
    <lineage>
        <taxon>Bacteria</taxon>
        <taxon>Pseudomonadati</taxon>
        <taxon>Pseudomonadota</taxon>
        <taxon>Gammaproteobacteria</taxon>
        <taxon>Vibrionales</taxon>
        <taxon>Vibrionaceae</taxon>
        <taxon>Vibrio</taxon>
    </lineage>
</organism>
<accession>A0A2N8ZJC0</accession>
<reference evidence="2 3" key="1">
    <citation type="submission" date="2017-10" db="EMBL/GenBank/DDBJ databases">
        <authorList>
            <person name="Banno H."/>
            <person name="Chua N.-H."/>
        </authorList>
    </citation>
    <scope>NUCLEOTIDE SEQUENCE [LARGE SCALE GENOMIC DNA]</scope>
    <source>
        <strain evidence="2">Vibrio tapetis CECT4600</strain>
    </source>
</reference>
<dbReference type="InterPro" id="IPR016181">
    <property type="entry name" value="Acyl_CoA_acyltransferase"/>
</dbReference>
<dbReference type="KEGG" id="vta:B0413"/>
<dbReference type="CDD" id="cd04301">
    <property type="entry name" value="NAT_SF"/>
    <property type="match status" value="1"/>
</dbReference>
<dbReference type="SUPFAM" id="SSF55729">
    <property type="entry name" value="Acyl-CoA N-acyltransferases (Nat)"/>
    <property type="match status" value="1"/>
</dbReference>
<dbReference type="PANTHER" id="PTHR43259:SF1">
    <property type="entry name" value="N-ACETYLTRANSFERASE DOMAIN-CONTAINING PROTEIN"/>
    <property type="match status" value="1"/>
</dbReference>
<dbReference type="InterPro" id="IPR000182">
    <property type="entry name" value="GNAT_dom"/>
</dbReference>
<keyword evidence="3" id="KW-1185">Reference proteome</keyword>
<dbReference type="AlphaFoldDB" id="A0A2N8ZJC0"/>
<evidence type="ECO:0000313" key="2">
    <source>
        <dbReference type="EMBL" id="SON52024.1"/>
    </source>
</evidence>
<dbReference type="Pfam" id="PF00583">
    <property type="entry name" value="Acetyltransf_1"/>
    <property type="match status" value="1"/>
</dbReference>
<dbReference type="Proteomes" id="UP000235828">
    <property type="component" value="Chromosome B"/>
</dbReference>
<sequence>MLKNEVISLVHLRAMRQEEYPDYCQYFIADYSQEIATNYGHSMEMAIELAKADLLRCFPNGLETAEHDLLCIEINSNDVAVPVGYLWHSINQHDHSTFIYDFFISEEYRGKGIGKSAIEALERQLLPLGIKQIKLRVAYHNSRALKLYQEVGFAITGYNMAKTITSN</sequence>
<dbReference type="Gene3D" id="3.40.630.30">
    <property type="match status" value="1"/>
</dbReference>
<dbReference type="PROSITE" id="PS51186">
    <property type="entry name" value="GNAT"/>
    <property type="match status" value="1"/>
</dbReference>
<evidence type="ECO:0000313" key="3">
    <source>
        <dbReference type="Proteomes" id="UP000235828"/>
    </source>
</evidence>
<gene>
    <name evidence="2" type="ORF">VTAP4600_B0413</name>
</gene>
<keyword evidence="2" id="KW-0808">Transferase</keyword>
<proteinExistence type="predicted"/>
<protein>
    <submittedName>
        <fullName evidence="2">Acetyltransferase</fullName>
    </submittedName>
</protein>
<feature type="domain" description="N-acetyltransferase" evidence="1">
    <location>
        <begin position="10"/>
        <end position="167"/>
    </location>
</feature>
<dbReference type="EMBL" id="LT960612">
    <property type="protein sequence ID" value="SON52024.1"/>
    <property type="molecule type" value="Genomic_DNA"/>
</dbReference>
<name>A0A2N8ZJC0_9VIBR</name>
<dbReference type="PANTHER" id="PTHR43259">
    <property type="entry name" value="SPT10P"/>
    <property type="match status" value="1"/>
</dbReference>
<dbReference type="InterPro" id="IPR052829">
    <property type="entry name" value="N-acetyltransferase_domain"/>
</dbReference>
<dbReference type="GO" id="GO:0016747">
    <property type="term" value="F:acyltransferase activity, transferring groups other than amino-acyl groups"/>
    <property type="evidence" value="ECO:0007669"/>
    <property type="project" value="InterPro"/>
</dbReference>
<evidence type="ECO:0000259" key="1">
    <source>
        <dbReference type="PROSITE" id="PS51186"/>
    </source>
</evidence>